<dbReference type="Pfam" id="PF06974">
    <property type="entry name" value="WS_DGAT_C"/>
    <property type="match status" value="1"/>
</dbReference>
<reference evidence="13 14" key="1">
    <citation type="journal article" date="2019" name="Int. J. Syst. Evol. Microbiol.">
        <title>The Global Catalogue of Microorganisms (GCM) 10K type strain sequencing project: providing services to taxonomists for standard genome sequencing and annotation.</title>
        <authorList>
            <consortium name="The Broad Institute Genomics Platform"/>
            <consortium name="The Broad Institute Genome Sequencing Center for Infectious Disease"/>
            <person name="Wu L."/>
            <person name="Ma J."/>
        </authorList>
    </citation>
    <scope>NUCLEOTIDE SEQUENCE [LARGE SCALE GENOMIC DNA]</scope>
    <source>
        <strain evidence="13 14">JCM 15672</strain>
    </source>
</reference>
<protein>
    <recommendedName>
        <fullName evidence="4">diacylglycerol O-acyltransferase</fullName>
        <ecNumber evidence="4">2.3.1.20</ecNumber>
    </recommendedName>
</protein>
<evidence type="ECO:0000256" key="3">
    <source>
        <dbReference type="ARBA" id="ARBA00009587"/>
    </source>
</evidence>
<dbReference type="PANTHER" id="PTHR31650">
    <property type="entry name" value="O-ACYLTRANSFERASE (WSD1-LIKE) FAMILY PROTEIN"/>
    <property type="match status" value="1"/>
</dbReference>
<gene>
    <name evidence="13" type="ORF">GCM10009819_18490</name>
</gene>
<name>A0ABN2UES5_9MICO</name>
<evidence type="ECO:0000256" key="1">
    <source>
        <dbReference type="ARBA" id="ARBA00004771"/>
    </source>
</evidence>
<dbReference type="Pfam" id="PF03007">
    <property type="entry name" value="WS_DGAT_cat"/>
    <property type="match status" value="1"/>
</dbReference>
<keyword evidence="9" id="KW-0012">Acyltransferase</keyword>
<feature type="domain" description="O-acyltransferase WSD1 C-terminal" evidence="12">
    <location>
        <begin position="284"/>
        <end position="421"/>
    </location>
</feature>
<keyword evidence="8" id="KW-0443">Lipid metabolism</keyword>
<dbReference type="InterPro" id="IPR009721">
    <property type="entry name" value="O-acyltransferase_WSD1_C"/>
</dbReference>
<keyword evidence="6" id="KW-0808">Transferase</keyword>
<accession>A0ABN2UES5</accession>
<comment type="pathway">
    <text evidence="1">Glycerolipid metabolism; triacylglycerol biosynthesis.</text>
</comment>
<keyword evidence="7" id="KW-0319">Glycerol metabolism</keyword>
<evidence type="ECO:0000256" key="6">
    <source>
        <dbReference type="ARBA" id="ARBA00022679"/>
    </source>
</evidence>
<organism evidence="13 14">
    <name type="scientific">Agromyces tropicus</name>
    <dbReference type="NCBI Taxonomy" id="555371"/>
    <lineage>
        <taxon>Bacteria</taxon>
        <taxon>Bacillati</taxon>
        <taxon>Actinomycetota</taxon>
        <taxon>Actinomycetes</taxon>
        <taxon>Micrococcales</taxon>
        <taxon>Microbacteriaceae</taxon>
        <taxon>Agromyces</taxon>
    </lineage>
</organism>
<keyword evidence="14" id="KW-1185">Reference proteome</keyword>
<keyword evidence="5" id="KW-0444">Lipid biosynthesis</keyword>
<evidence type="ECO:0000256" key="2">
    <source>
        <dbReference type="ARBA" id="ARBA00005189"/>
    </source>
</evidence>
<evidence type="ECO:0000259" key="11">
    <source>
        <dbReference type="Pfam" id="PF03007"/>
    </source>
</evidence>
<evidence type="ECO:0000256" key="7">
    <source>
        <dbReference type="ARBA" id="ARBA00022798"/>
    </source>
</evidence>
<dbReference type="InterPro" id="IPR004255">
    <property type="entry name" value="O-acyltransferase_WSD1_N"/>
</dbReference>
<dbReference type="EMBL" id="BAAAPW010000002">
    <property type="protein sequence ID" value="GAA2034504.1"/>
    <property type="molecule type" value="Genomic_DNA"/>
</dbReference>
<dbReference type="SUPFAM" id="SSF52777">
    <property type="entry name" value="CoA-dependent acyltransferases"/>
    <property type="match status" value="1"/>
</dbReference>
<comment type="catalytic activity">
    <reaction evidence="10">
        <text>an acyl-CoA + a 1,2-diacyl-sn-glycerol = a triacyl-sn-glycerol + CoA</text>
        <dbReference type="Rhea" id="RHEA:10868"/>
        <dbReference type="ChEBI" id="CHEBI:17815"/>
        <dbReference type="ChEBI" id="CHEBI:57287"/>
        <dbReference type="ChEBI" id="CHEBI:58342"/>
        <dbReference type="ChEBI" id="CHEBI:64615"/>
        <dbReference type="EC" id="2.3.1.20"/>
    </reaction>
</comment>
<dbReference type="InterPro" id="IPR023213">
    <property type="entry name" value="CAT-like_dom_sf"/>
</dbReference>
<evidence type="ECO:0000256" key="8">
    <source>
        <dbReference type="ARBA" id="ARBA00023098"/>
    </source>
</evidence>
<dbReference type="PANTHER" id="PTHR31650:SF1">
    <property type="entry name" value="WAX ESTER SYNTHASE_DIACYLGLYCEROL ACYLTRANSFERASE 4-RELATED"/>
    <property type="match status" value="1"/>
</dbReference>
<feature type="domain" description="O-acyltransferase WSD1-like N-terminal" evidence="11">
    <location>
        <begin position="11"/>
        <end position="200"/>
    </location>
</feature>
<dbReference type="EC" id="2.3.1.20" evidence="4"/>
<dbReference type="RefSeq" id="WP_344372169.1">
    <property type="nucleotide sequence ID" value="NZ_BAAAPW010000002.1"/>
</dbReference>
<evidence type="ECO:0000256" key="9">
    <source>
        <dbReference type="ARBA" id="ARBA00023315"/>
    </source>
</evidence>
<evidence type="ECO:0000259" key="12">
    <source>
        <dbReference type="Pfam" id="PF06974"/>
    </source>
</evidence>
<evidence type="ECO:0000256" key="5">
    <source>
        <dbReference type="ARBA" id="ARBA00022516"/>
    </source>
</evidence>
<proteinExistence type="inferred from homology"/>
<dbReference type="Proteomes" id="UP001501196">
    <property type="component" value="Unassembled WGS sequence"/>
</dbReference>
<evidence type="ECO:0000256" key="10">
    <source>
        <dbReference type="ARBA" id="ARBA00048109"/>
    </source>
</evidence>
<evidence type="ECO:0000313" key="13">
    <source>
        <dbReference type="EMBL" id="GAA2034504.1"/>
    </source>
</evidence>
<comment type="pathway">
    <text evidence="2">Lipid metabolism.</text>
</comment>
<sequence>MVASASHRERLSPADASNLVIDAPDQVNAFLMAGILAPGGAVGPDGAVDVGAVRSALAARIPALPRLAQRVVRRGRVLEWEPVDADLDDRVRLVDPVDGVHGLETRCARLMVAPMPTDRPLWELLLVPGLGRGRVGMVLRIHHALADGVAAVRLVERVLAAADDDGAGRQPDPVGGSGPARRSFASMAASVASGIGRTSGMLRRPVAPTVLLGRIGAWRGVAFAEAPIGGLAAGAATVGASLNDALLAAVAAATETALRARGEAVPDVLPASVPVALPARGRSGNAVGVMLVQLPTGEPDAGRRLERIAALTRDAKDDARRRGTFELTRTRLGARVFLRLARRQRLVVMFVTNVRGPTRPLALAGARLERAWPVSAIQGDVRLGVAALSYDGMLHCSVHCDAEAVDAHLLAGALRSEFARIAELAA</sequence>
<dbReference type="InterPro" id="IPR045034">
    <property type="entry name" value="O-acyltransferase_WSD1-like"/>
</dbReference>
<evidence type="ECO:0000256" key="4">
    <source>
        <dbReference type="ARBA" id="ARBA00013244"/>
    </source>
</evidence>
<comment type="similarity">
    <text evidence="3">Belongs to the long-chain O-acyltransferase family.</text>
</comment>
<comment type="caution">
    <text evidence="13">The sequence shown here is derived from an EMBL/GenBank/DDBJ whole genome shotgun (WGS) entry which is preliminary data.</text>
</comment>
<dbReference type="Gene3D" id="3.30.559.10">
    <property type="entry name" value="Chloramphenicol acetyltransferase-like domain"/>
    <property type="match status" value="1"/>
</dbReference>
<evidence type="ECO:0000313" key="14">
    <source>
        <dbReference type="Proteomes" id="UP001501196"/>
    </source>
</evidence>